<comment type="caution">
    <text evidence="2">The sequence shown here is derived from an EMBL/GenBank/DDBJ whole genome shotgun (WGS) entry which is preliminary data.</text>
</comment>
<evidence type="ECO:0000313" key="2">
    <source>
        <dbReference type="EMBL" id="TSJ44510.1"/>
    </source>
</evidence>
<proteinExistence type="predicted"/>
<protein>
    <recommendedName>
        <fullName evidence="4">DUF2892 domain-containing protein</fullName>
    </recommendedName>
</protein>
<accession>A0A556MX56</accession>
<dbReference type="AlphaFoldDB" id="A0A556MX56"/>
<keyword evidence="1" id="KW-1133">Transmembrane helix</keyword>
<feature type="transmembrane region" description="Helical" evidence="1">
    <location>
        <begin position="7"/>
        <end position="26"/>
    </location>
</feature>
<keyword evidence="3" id="KW-1185">Reference proteome</keyword>
<dbReference type="RefSeq" id="WP_144248071.1">
    <property type="nucleotide sequence ID" value="NZ_VLPK01000001.1"/>
</dbReference>
<reference evidence="2 3" key="1">
    <citation type="submission" date="2019-07" db="EMBL/GenBank/DDBJ databases">
        <authorList>
            <person name="Huq M.A."/>
        </authorList>
    </citation>
    <scope>NUCLEOTIDE SEQUENCE [LARGE SCALE GENOMIC DNA]</scope>
    <source>
        <strain evidence="2 3">MAH-19</strain>
    </source>
</reference>
<organism evidence="2 3">
    <name type="scientific">Mucilaginibacter corticis</name>
    <dbReference type="NCBI Taxonomy" id="2597670"/>
    <lineage>
        <taxon>Bacteria</taxon>
        <taxon>Pseudomonadati</taxon>
        <taxon>Bacteroidota</taxon>
        <taxon>Sphingobacteriia</taxon>
        <taxon>Sphingobacteriales</taxon>
        <taxon>Sphingobacteriaceae</taxon>
        <taxon>Mucilaginibacter</taxon>
    </lineage>
</organism>
<dbReference type="EMBL" id="VLPK01000001">
    <property type="protein sequence ID" value="TSJ44510.1"/>
    <property type="molecule type" value="Genomic_DNA"/>
</dbReference>
<gene>
    <name evidence="2" type="ORF">FO440_10130</name>
</gene>
<keyword evidence="1" id="KW-0472">Membrane</keyword>
<feature type="transmembrane region" description="Helical" evidence="1">
    <location>
        <begin position="32"/>
        <end position="52"/>
    </location>
</feature>
<keyword evidence="1" id="KW-0812">Transmembrane</keyword>
<evidence type="ECO:0000313" key="3">
    <source>
        <dbReference type="Proteomes" id="UP000318733"/>
    </source>
</evidence>
<dbReference type="Proteomes" id="UP000318733">
    <property type="component" value="Unassembled WGS sequence"/>
</dbReference>
<name>A0A556MX56_9SPHI</name>
<evidence type="ECO:0008006" key="4">
    <source>
        <dbReference type="Google" id="ProtNLM"/>
    </source>
</evidence>
<evidence type="ECO:0000256" key="1">
    <source>
        <dbReference type="SAM" id="Phobius"/>
    </source>
</evidence>
<dbReference type="OrthoDB" id="963235at2"/>
<sequence length="66" mass="7364">MEALTSMRIWFAMMAAMLWAGIYITGFTNASWLLYVPATGLMIALAMGFCPVQRMIAKMLGEGQRK</sequence>